<sequence length="358" mass="41768">MSSENPESIYNNLGRLRKNRKVRGILQRKHVSEVGQHLKKQLSDINEHNAGTKELQFTVEKDGKVIDYSDITIPSELDYDAFRSASFLRRSNEIKELLKTKQEDTFGLVVDKCEMRFCDIDEYDPVFDLVAIKKKSYNNLTKKDEYLKAHSNESCSVQCTVSDFVQKDYDSLGYQCYDDYLDLRGYSSIPTKKQKSLFEYEEIVCGVDGCIFRCVSPEDMENHRKLHSSPLPFPCLEKGCLHSCSSRFDLKHHMLQHCKHLFPCLSKNCRSVLTSPLELCCHTMYHTAFSVQVQRRRLCHLCRKLVLCHHSHLQLHPEICPQCPYPGCSYVIRSKNQYFYHRYAHKLNDELAKSLKQE</sequence>
<dbReference type="InterPro" id="IPR013087">
    <property type="entry name" value="Znf_C2H2_type"/>
</dbReference>
<feature type="domain" description="C2H2-type" evidence="1">
    <location>
        <begin position="203"/>
        <end position="227"/>
    </location>
</feature>
<dbReference type="AlphaFoldDB" id="D8M495"/>
<dbReference type="SMART" id="SM00355">
    <property type="entry name" value="ZnF_C2H2"/>
    <property type="match status" value="4"/>
</dbReference>
<dbReference type="Proteomes" id="UP000008312">
    <property type="component" value="Unassembled WGS sequence"/>
</dbReference>
<feature type="domain" description="C2H2-type" evidence="1">
    <location>
        <begin position="262"/>
        <end position="286"/>
    </location>
</feature>
<proteinExistence type="predicted"/>
<keyword evidence="3" id="KW-1185">Reference proteome</keyword>
<gene>
    <name evidence="2" type="ORF">GSBLH_T00006520001</name>
</gene>
<dbReference type="GeneID" id="24922644"/>
<evidence type="ECO:0000313" key="2">
    <source>
        <dbReference type="EMBL" id="CBK22884.2"/>
    </source>
</evidence>
<protein>
    <recommendedName>
        <fullName evidence="1">C2H2-type domain-containing protein</fullName>
    </recommendedName>
</protein>
<evidence type="ECO:0000259" key="1">
    <source>
        <dbReference type="SMART" id="SM00355"/>
    </source>
</evidence>
<feature type="domain" description="C2H2-type" evidence="1">
    <location>
        <begin position="321"/>
        <end position="345"/>
    </location>
</feature>
<dbReference type="RefSeq" id="XP_012896932.1">
    <property type="nucleotide sequence ID" value="XM_013041478.1"/>
</dbReference>
<reference evidence="2" key="1">
    <citation type="submission" date="2010-02" db="EMBL/GenBank/DDBJ databases">
        <title>Sequencing and annotation of the Blastocystis hominis genome.</title>
        <authorList>
            <person name="Wincker P."/>
        </authorList>
    </citation>
    <scope>NUCLEOTIDE SEQUENCE</scope>
    <source>
        <strain evidence="2">Singapore isolate B</strain>
    </source>
</reference>
<accession>D8M495</accession>
<dbReference type="InParanoid" id="D8M495"/>
<dbReference type="OrthoDB" id="204631at2759"/>
<organism evidence="2">
    <name type="scientific">Blastocystis hominis</name>
    <dbReference type="NCBI Taxonomy" id="12968"/>
    <lineage>
        <taxon>Eukaryota</taxon>
        <taxon>Sar</taxon>
        <taxon>Stramenopiles</taxon>
        <taxon>Bigyra</taxon>
        <taxon>Opalozoa</taxon>
        <taxon>Opalinata</taxon>
        <taxon>Blastocystidae</taxon>
        <taxon>Blastocystis</taxon>
    </lineage>
</organism>
<name>D8M495_BLAHO</name>
<dbReference type="EMBL" id="FN668652">
    <property type="protein sequence ID" value="CBK22884.2"/>
    <property type="molecule type" value="Genomic_DNA"/>
</dbReference>
<evidence type="ECO:0000313" key="3">
    <source>
        <dbReference type="Proteomes" id="UP000008312"/>
    </source>
</evidence>
<feature type="domain" description="C2H2-type" evidence="1">
    <location>
        <begin position="233"/>
        <end position="257"/>
    </location>
</feature>